<comment type="caution">
    <text evidence="2">The sequence shown here is derived from an EMBL/GenBank/DDBJ whole genome shotgun (WGS) entry which is preliminary data.</text>
</comment>
<evidence type="ECO:0000313" key="3">
    <source>
        <dbReference type="Proteomes" id="UP001054821"/>
    </source>
</evidence>
<reference evidence="2 3" key="1">
    <citation type="journal article" date="2022" name="G3 (Bethesda)">
        <title>Whole-genome sequence and methylome profiling of the almond [Prunus dulcis (Mill.) D.A. Webb] cultivar 'Nonpareil'.</title>
        <authorList>
            <person name="D'Amico-Willman K.M."/>
            <person name="Ouma W.Z."/>
            <person name="Meulia T."/>
            <person name="Sideli G.M."/>
            <person name="Gradziel T.M."/>
            <person name="Fresnedo-Ramirez J."/>
        </authorList>
    </citation>
    <scope>NUCLEOTIDE SEQUENCE [LARGE SCALE GENOMIC DNA]</scope>
    <source>
        <strain evidence="2">Clone GOH B32 T37-40</strain>
    </source>
</reference>
<proteinExistence type="predicted"/>
<feature type="region of interest" description="Disordered" evidence="1">
    <location>
        <begin position="57"/>
        <end position="88"/>
    </location>
</feature>
<evidence type="ECO:0000313" key="2">
    <source>
        <dbReference type="EMBL" id="KAI5312786.1"/>
    </source>
</evidence>
<evidence type="ECO:0000256" key="1">
    <source>
        <dbReference type="SAM" id="MobiDB-lite"/>
    </source>
</evidence>
<sequence length="121" mass="13302">MEEVSCKKTLETQKALPQCAWIKEFSPKRIESKEVKRNGGKDWAKFGETQLTFLGQERLPAPIKGGNSYSAKQPSRARPSNRLAAGKSTQATHSFIPISSFLPSSNLPKFPSALALNLCLP</sequence>
<accession>A0AAD4YKS2</accession>
<protein>
    <submittedName>
        <fullName evidence="2">Uncharacterized protein</fullName>
    </submittedName>
</protein>
<gene>
    <name evidence="2" type="ORF">L3X38_041960</name>
</gene>
<organism evidence="2 3">
    <name type="scientific">Prunus dulcis</name>
    <name type="common">Almond</name>
    <name type="synonym">Amygdalus dulcis</name>
    <dbReference type="NCBI Taxonomy" id="3755"/>
    <lineage>
        <taxon>Eukaryota</taxon>
        <taxon>Viridiplantae</taxon>
        <taxon>Streptophyta</taxon>
        <taxon>Embryophyta</taxon>
        <taxon>Tracheophyta</taxon>
        <taxon>Spermatophyta</taxon>
        <taxon>Magnoliopsida</taxon>
        <taxon>eudicotyledons</taxon>
        <taxon>Gunneridae</taxon>
        <taxon>Pentapetalae</taxon>
        <taxon>rosids</taxon>
        <taxon>fabids</taxon>
        <taxon>Rosales</taxon>
        <taxon>Rosaceae</taxon>
        <taxon>Amygdaloideae</taxon>
        <taxon>Amygdaleae</taxon>
        <taxon>Prunus</taxon>
    </lineage>
</organism>
<name>A0AAD4YKS2_PRUDU</name>
<dbReference type="EMBL" id="JAJFAZ020000008">
    <property type="protein sequence ID" value="KAI5312786.1"/>
    <property type="molecule type" value="Genomic_DNA"/>
</dbReference>
<dbReference type="Proteomes" id="UP001054821">
    <property type="component" value="Chromosome 8"/>
</dbReference>
<keyword evidence="3" id="KW-1185">Reference proteome</keyword>
<dbReference type="AlphaFoldDB" id="A0AAD4YKS2"/>